<reference evidence="2 3" key="1">
    <citation type="journal article" date="2010" name="Science">
        <title>Pathogenicity determinants in smut fungi revealed by genome comparison.</title>
        <authorList>
            <person name="Schirawski J."/>
            <person name="Mannhaupt G."/>
            <person name="Muench K."/>
            <person name="Brefort T."/>
            <person name="Schipper K."/>
            <person name="Doehlemann G."/>
            <person name="Di Stasio M."/>
            <person name="Roessel N."/>
            <person name="Mendoza-Mendoza A."/>
            <person name="Pester D."/>
            <person name="Mueller O."/>
            <person name="Winterberg B."/>
            <person name="Meyer E."/>
            <person name="Ghareeb H."/>
            <person name="Wollenberg T."/>
            <person name="Muensterkoetter M."/>
            <person name="Wong P."/>
            <person name="Walter M."/>
            <person name="Stukenbrock E."/>
            <person name="Gueldener U."/>
            <person name="Kahmann R."/>
        </authorList>
    </citation>
    <scope>NUCLEOTIDE SEQUENCE [LARGE SCALE GENOMIC DNA]</scope>
    <source>
        <strain evidence="3">SRZ2</strain>
    </source>
</reference>
<dbReference type="HOGENOM" id="CLU_111242_1_0_1"/>
<organism evidence="2 3">
    <name type="scientific">Sporisorium reilianum (strain SRZ2)</name>
    <name type="common">Maize head smut fungus</name>
    <dbReference type="NCBI Taxonomy" id="999809"/>
    <lineage>
        <taxon>Eukaryota</taxon>
        <taxon>Fungi</taxon>
        <taxon>Dikarya</taxon>
        <taxon>Basidiomycota</taxon>
        <taxon>Ustilaginomycotina</taxon>
        <taxon>Ustilaginomycetes</taxon>
        <taxon>Ustilaginales</taxon>
        <taxon>Ustilaginaceae</taxon>
        <taxon>Sporisorium</taxon>
    </lineage>
</organism>
<dbReference type="OrthoDB" id="2551482at2759"/>
<keyword evidence="1" id="KW-0732">Signal</keyword>
<name>E7A2B8_SPORE</name>
<evidence type="ECO:0000256" key="1">
    <source>
        <dbReference type="SAM" id="SignalP"/>
    </source>
</evidence>
<accession>E7A2B8</accession>
<dbReference type="AlphaFoldDB" id="E7A2B8"/>
<gene>
    <name evidence="2" type="ORF">sr14220</name>
</gene>
<dbReference type="VEuPathDB" id="FungiDB:sr14220"/>
<feature type="signal peptide" evidence="1">
    <location>
        <begin position="1"/>
        <end position="20"/>
    </location>
</feature>
<sequence length="192" mass="21435">MLFKAQALAPVLLLLPWASALFSSHSQMVGGGPKGCEAYTKLLPRYEDYRKHCEAEAGPSGSDKKWPCFTMWSDSLKYANATVGDGKIAPDDFFLVKDGYKTDFTIKDPKQSFVLTWTYGTVSMSYSDYDDKSGCYKIQLQQHNDNGIRIWVSDEVGNDRDLDTLHAGTDSTATILCTKWLHLHVESDGDTD</sequence>
<protein>
    <submittedName>
        <fullName evidence="2">Probable Mig1 protein, induced during biotrophic phase</fullName>
    </submittedName>
</protein>
<proteinExistence type="predicted"/>
<keyword evidence="3" id="KW-1185">Reference proteome</keyword>
<dbReference type="eggNOG" id="ENOG502RCGU">
    <property type="taxonomic scope" value="Eukaryota"/>
</dbReference>
<evidence type="ECO:0000313" key="2">
    <source>
        <dbReference type="EMBL" id="CBQ73625.1"/>
    </source>
</evidence>
<dbReference type="Proteomes" id="UP000008867">
    <property type="component" value="Chromosome 8"/>
</dbReference>
<evidence type="ECO:0000313" key="3">
    <source>
        <dbReference type="Proteomes" id="UP000008867"/>
    </source>
</evidence>
<feature type="chain" id="PRO_5003215187" evidence="1">
    <location>
        <begin position="21"/>
        <end position="192"/>
    </location>
</feature>
<dbReference type="EMBL" id="FQ311473">
    <property type="protein sequence ID" value="CBQ73625.1"/>
    <property type="molecule type" value="Genomic_DNA"/>
</dbReference>